<sequence length="331" mass="37868">MSFKKLKESLTEKKLSPEEQQIKIEETRKIIGPIADKFPTICSDASVLRFLKARNYNTMKAAKMLRGTLKWRLEFKPEKIQWDDVAKEALKGRLYKADYLDKQGRVVFVIKAGLQNPSLAMVQIKYLVYCLENAISNPPSTQEQMVWLIDFQGWSTSCISVKVTRDTAQVLQNHYPERLGLAVLYNPPKLFESFWTMVKPFLEPKTYKKVIFAYPDHPKSRVMMEELFDMETLEACFGGNNKVGMNYEAYGKKMRENDKRVSGLIDSGGSSPSFFSMDANETLHSTNGSEDGSSGGEATYSNFDEDDDIIRTETPRSEYEPKNEVHPDKVE</sequence>
<dbReference type="SUPFAM" id="SSF52087">
    <property type="entry name" value="CRAL/TRIO domain"/>
    <property type="match status" value="1"/>
</dbReference>
<evidence type="ECO:0000256" key="1">
    <source>
        <dbReference type="SAM" id="MobiDB-lite"/>
    </source>
</evidence>
<dbReference type="AlphaFoldDB" id="A0A9D4XV98"/>
<feature type="compositionally biased region" description="Basic and acidic residues" evidence="1">
    <location>
        <begin position="309"/>
        <end position="331"/>
    </location>
</feature>
<feature type="domain" description="CRAL-TRIO" evidence="2">
    <location>
        <begin position="82"/>
        <end position="245"/>
    </location>
</feature>
<reference evidence="3 4" key="1">
    <citation type="journal article" date="2022" name="Nat. Genet.">
        <title>Improved pea reference genome and pan-genome highlight genomic features and evolutionary characteristics.</title>
        <authorList>
            <person name="Yang T."/>
            <person name="Liu R."/>
            <person name="Luo Y."/>
            <person name="Hu S."/>
            <person name="Wang D."/>
            <person name="Wang C."/>
            <person name="Pandey M.K."/>
            <person name="Ge S."/>
            <person name="Xu Q."/>
            <person name="Li N."/>
            <person name="Li G."/>
            <person name="Huang Y."/>
            <person name="Saxena R.K."/>
            <person name="Ji Y."/>
            <person name="Li M."/>
            <person name="Yan X."/>
            <person name="He Y."/>
            <person name="Liu Y."/>
            <person name="Wang X."/>
            <person name="Xiang C."/>
            <person name="Varshney R.K."/>
            <person name="Ding H."/>
            <person name="Gao S."/>
            <person name="Zong X."/>
        </authorList>
    </citation>
    <scope>NUCLEOTIDE SEQUENCE [LARGE SCALE GENOMIC DNA]</scope>
    <source>
        <strain evidence="3 4">cv. Zhongwan 6</strain>
    </source>
</reference>
<dbReference type="SUPFAM" id="SSF46938">
    <property type="entry name" value="CRAL/TRIO N-terminal domain"/>
    <property type="match status" value="1"/>
</dbReference>
<dbReference type="Gramene" id="Psat03G0282200-T1">
    <property type="protein sequence ID" value="KAI5427562.1"/>
    <property type="gene ID" value="KIW84_032822"/>
</dbReference>
<evidence type="ECO:0000259" key="2">
    <source>
        <dbReference type="PROSITE" id="PS50191"/>
    </source>
</evidence>
<accession>A0A9D4XV98</accession>
<dbReference type="SMART" id="SM00516">
    <property type="entry name" value="SEC14"/>
    <property type="match status" value="1"/>
</dbReference>
<dbReference type="Pfam" id="PF00650">
    <property type="entry name" value="CRAL_TRIO"/>
    <property type="match status" value="1"/>
</dbReference>
<dbReference type="GO" id="GO:0008526">
    <property type="term" value="F:phosphatidylinositol transfer activity"/>
    <property type="evidence" value="ECO:0007669"/>
    <property type="project" value="TreeGrafter"/>
</dbReference>
<feature type="compositionally biased region" description="Polar residues" evidence="1">
    <location>
        <begin position="282"/>
        <end position="292"/>
    </location>
</feature>
<name>A0A9D4XV98_PEA</name>
<dbReference type="InterPro" id="IPR052578">
    <property type="entry name" value="PI_Transfer_CRAL-TRIO"/>
</dbReference>
<dbReference type="PANTHER" id="PTHR45824">
    <property type="entry name" value="GH16843P"/>
    <property type="match status" value="1"/>
</dbReference>
<dbReference type="Gene3D" id="3.40.525.10">
    <property type="entry name" value="CRAL-TRIO lipid binding domain"/>
    <property type="match status" value="1"/>
</dbReference>
<dbReference type="FunFam" id="3.40.525.10:FF:000008">
    <property type="entry name" value="Phosphatidylinositol transfer protein 3"/>
    <property type="match status" value="1"/>
</dbReference>
<dbReference type="PROSITE" id="PS50191">
    <property type="entry name" value="CRAL_TRIO"/>
    <property type="match status" value="1"/>
</dbReference>
<dbReference type="Gramene" id="PSAT_LOCUS13051_t1">
    <property type="protein sequence ID" value="CAL5193217.1"/>
    <property type="gene ID" value="PSAT_LOCUS13051"/>
</dbReference>
<comment type="caution">
    <text evidence="3">The sequence shown here is derived from an EMBL/GenBank/DDBJ whole genome shotgun (WGS) entry which is preliminary data.</text>
</comment>
<organism evidence="3 4">
    <name type="scientific">Pisum sativum</name>
    <name type="common">Garden pea</name>
    <name type="synonym">Lathyrus oleraceus</name>
    <dbReference type="NCBI Taxonomy" id="3888"/>
    <lineage>
        <taxon>Eukaryota</taxon>
        <taxon>Viridiplantae</taxon>
        <taxon>Streptophyta</taxon>
        <taxon>Embryophyta</taxon>
        <taxon>Tracheophyta</taxon>
        <taxon>Spermatophyta</taxon>
        <taxon>Magnoliopsida</taxon>
        <taxon>eudicotyledons</taxon>
        <taxon>Gunneridae</taxon>
        <taxon>Pentapetalae</taxon>
        <taxon>rosids</taxon>
        <taxon>fabids</taxon>
        <taxon>Fabales</taxon>
        <taxon>Fabaceae</taxon>
        <taxon>Papilionoideae</taxon>
        <taxon>50 kb inversion clade</taxon>
        <taxon>NPAAA clade</taxon>
        <taxon>Hologalegina</taxon>
        <taxon>IRL clade</taxon>
        <taxon>Fabeae</taxon>
        <taxon>Lathyrus</taxon>
    </lineage>
</organism>
<evidence type="ECO:0000313" key="3">
    <source>
        <dbReference type="EMBL" id="KAI5427562.1"/>
    </source>
</evidence>
<gene>
    <name evidence="3" type="ORF">KIW84_032822</name>
</gene>
<proteinExistence type="predicted"/>
<dbReference type="InterPro" id="IPR001251">
    <property type="entry name" value="CRAL-TRIO_dom"/>
</dbReference>
<dbReference type="OrthoDB" id="75724at2759"/>
<dbReference type="InterPro" id="IPR036865">
    <property type="entry name" value="CRAL-TRIO_dom_sf"/>
</dbReference>
<dbReference type="CDD" id="cd00170">
    <property type="entry name" value="SEC14"/>
    <property type="match status" value="1"/>
</dbReference>
<dbReference type="InterPro" id="IPR036273">
    <property type="entry name" value="CRAL/TRIO_N_dom_sf"/>
</dbReference>
<dbReference type="EMBL" id="JAMSHJ010000003">
    <property type="protein sequence ID" value="KAI5427562.1"/>
    <property type="molecule type" value="Genomic_DNA"/>
</dbReference>
<dbReference type="SMART" id="SM01100">
    <property type="entry name" value="CRAL_TRIO_N"/>
    <property type="match status" value="1"/>
</dbReference>
<keyword evidence="4" id="KW-1185">Reference proteome</keyword>
<evidence type="ECO:0000313" key="4">
    <source>
        <dbReference type="Proteomes" id="UP001058974"/>
    </source>
</evidence>
<feature type="region of interest" description="Disordered" evidence="1">
    <location>
        <begin position="275"/>
        <end position="331"/>
    </location>
</feature>
<protein>
    <recommendedName>
        <fullName evidence="2">CRAL-TRIO domain-containing protein</fullName>
    </recommendedName>
</protein>
<dbReference type="PANTHER" id="PTHR45824:SF18">
    <property type="entry name" value="OS01G0264700 PROTEIN"/>
    <property type="match status" value="1"/>
</dbReference>
<dbReference type="Proteomes" id="UP001058974">
    <property type="component" value="Chromosome 3"/>
</dbReference>
<dbReference type="InterPro" id="IPR011074">
    <property type="entry name" value="CRAL/TRIO_N_dom"/>
</dbReference>